<accession>A0A816S8F0</accession>
<organism evidence="1">
    <name type="scientific">Brassica napus</name>
    <name type="common">Rape</name>
    <dbReference type="NCBI Taxonomy" id="3708"/>
    <lineage>
        <taxon>Eukaryota</taxon>
        <taxon>Viridiplantae</taxon>
        <taxon>Streptophyta</taxon>
        <taxon>Embryophyta</taxon>
        <taxon>Tracheophyta</taxon>
        <taxon>Spermatophyta</taxon>
        <taxon>Magnoliopsida</taxon>
        <taxon>eudicotyledons</taxon>
        <taxon>Gunneridae</taxon>
        <taxon>Pentapetalae</taxon>
        <taxon>rosids</taxon>
        <taxon>malvids</taxon>
        <taxon>Brassicales</taxon>
        <taxon>Brassicaceae</taxon>
        <taxon>Brassiceae</taxon>
        <taxon>Brassica</taxon>
    </lineage>
</organism>
<sequence>MRSVTLKQEYIKEWHEESFDFCLYIPLENSKDETKSALVLRGARKASKKTSSRPANKRYGCRVNKTSACNMKYSDEWAPSRPPKASDGLINQAYAVEEFAMGGQNDSDSD</sequence>
<dbReference type="OMA" id="AVEEFAM"/>
<dbReference type="EMBL" id="HG994360">
    <property type="protein sequence ID" value="CAF2082522.1"/>
    <property type="molecule type" value="Genomic_DNA"/>
</dbReference>
<dbReference type="Gramene" id="CDX97926">
    <property type="protein sequence ID" value="CDX97926"/>
    <property type="gene ID" value="GSBRNA2T00105273001"/>
</dbReference>
<proteinExistence type="predicted"/>
<reference evidence="1" key="1">
    <citation type="submission" date="2021-01" db="EMBL/GenBank/DDBJ databases">
        <authorList>
            <consortium name="Genoscope - CEA"/>
            <person name="William W."/>
        </authorList>
    </citation>
    <scope>NUCLEOTIDE SEQUENCE</scope>
</reference>
<dbReference type="AlphaFoldDB" id="A0A816S8F0"/>
<name>A0A816S8F0_BRANA</name>
<dbReference type="Proteomes" id="UP001295469">
    <property type="component" value="Chromosome A06"/>
</dbReference>
<evidence type="ECO:0000313" key="1">
    <source>
        <dbReference type="EMBL" id="CAF2082522.1"/>
    </source>
</evidence>
<gene>
    <name evidence="1" type="ORF">DARMORV10_A06P07740.1</name>
</gene>
<protein>
    <submittedName>
        <fullName evidence="1">(rape) hypothetical protein</fullName>
    </submittedName>
</protein>